<dbReference type="AlphaFoldDB" id="A0A143PK70"/>
<accession>A0A143PK70</accession>
<dbReference type="InterPro" id="IPR036390">
    <property type="entry name" value="WH_DNA-bd_sf"/>
</dbReference>
<dbReference type="Gene3D" id="1.10.10.10">
    <property type="entry name" value="Winged helix-like DNA-binding domain superfamily/Winged helix DNA-binding domain"/>
    <property type="match status" value="1"/>
</dbReference>
<dbReference type="SUPFAM" id="SSF46785">
    <property type="entry name" value="Winged helix' DNA-binding domain"/>
    <property type="match status" value="1"/>
</dbReference>
<feature type="domain" description="HTH marR-type" evidence="1">
    <location>
        <begin position="27"/>
        <end position="129"/>
    </location>
</feature>
<dbReference type="STRING" id="1855912.LuPra_02087"/>
<dbReference type="KEGG" id="abac:LuPra_02087"/>
<dbReference type="SMART" id="SM00347">
    <property type="entry name" value="HTH_MARR"/>
    <property type="match status" value="1"/>
</dbReference>
<dbReference type="PANTHER" id="PTHR33164">
    <property type="entry name" value="TRANSCRIPTIONAL REGULATOR, MARR FAMILY"/>
    <property type="match status" value="1"/>
</dbReference>
<evidence type="ECO:0000259" key="1">
    <source>
        <dbReference type="SMART" id="SM00347"/>
    </source>
</evidence>
<dbReference type="InterPro" id="IPR000835">
    <property type="entry name" value="HTH_MarR-typ"/>
</dbReference>
<dbReference type="PANTHER" id="PTHR33164:SF57">
    <property type="entry name" value="MARR-FAMILY TRANSCRIPTIONAL REGULATOR"/>
    <property type="match status" value="1"/>
</dbReference>
<dbReference type="Pfam" id="PF12802">
    <property type="entry name" value="MarR_2"/>
    <property type="match status" value="1"/>
</dbReference>
<evidence type="ECO:0000313" key="3">
    <source>
        <dbReference type="Proteomes" id="UP000076079"/>
    </source>
</evidence>
<proteinExistence type="predicted"/>
<sequence length="177" mass="18741">MPAATRTPLGPLLITCARLLDEVAQAQVNREAGDRIARPALMRLVPFLDRNGIRPSELARRADITKQAVGQTLKACEALGLVEFAADPADGRAQLVRLTAEGEAAFRYGRSVLVYLEGQLAGVVGAAAVHDVVAGLEAMLPVLQAWTVAPPSRRPAPPAALKARRLAGVAKVTSPRR</sequence>
<reference evidence="3" key="2">
    <citation type="submission" date="2016-04" db="EMBL/GenBank/DDBJ databases">
        <title>First Complete Genome Sequence of a Subdivision 6 Acidobacterium.</title>
        <authorList>
            <person name="Huang S."/>
            <person name="Vieira S."/>
            <person name="Bunk B."/>
            <person name="Riedel T."/>
            <person name="Sproeer C."/>
            <person name="Overmann J."/>
        </authorList>
    </citation>
    <scope>NUCLEOTIDE SEQUENCE [LARGE SCALE GENOMIC DNA]</scope>
    <source>
        <strain evidence="3">DSM 100886 HEG_-6_39</strain>
    </source>
</reference>
<organism evidence="2 3">
    <name type="scientific">Luteitalea pratensis</name>
    <dbReference type="NCBI Taxonomy" id="1855912"/>
    <lineage>
        <taxon>Bacteria</taxon>
        <taxon>Pseudomonadati</taxon>
        <taxon>Acidobacteriota</taxon>
        <taxon>Vicinamibacteria</taxon>
        <taxon>Vicinamibacterales</taxon>
        <taxon>Vicinamibacteraceae</taxon>
        <taxon>Luteitalea</taxon>
    </lineage>
</organism>
<dbReference type="EMBL" id="CP015136">
    <property type="protein sequence ID" value="AMY08881.1"/>
    <property type="molecule type" value="Genomic_DNA"/>
</dbReference>
<dbReference type="GO" id="GO:0006950">
    <property type="term" value="P:response to stress"/>
    <property type="evidence" value="ECO:0007669"/>
    <property type="project" value="TreeGrafter"/>
</dbReference>
<dbReference type="InterPro" id="IPR039422">
    <property type="entry name" value="MarR/SlyA-like"/>
</dbReference>
<dbReference type="GO" id="GO:0003700">
    <property type="term" value="F:DNA-binding transcription factor activity"/>
    <property type="evidence" value="ECO:0007669"/>
    <property type="project" value="InterPro"/>
</dbReference>
<protein>
    <submittedName>
        <fullName evidence="2">MarR family protein</fullName>
    </submittedName>
</protein>
<keyword evidence="3" id="KW-1185">Reference proteome</keyword>
<reference evidence="2 3" key="1">
    <citation type="journal article" date="2016" name="Genome Announc.">
        <title>First Complete Genome Sequence of a Subdivision 6 Acidobacterium Strain.</title>
        <authorList>
            <person name="Huang S."/>
            <person name="Vieira S."/>
            <person name="Bunk B."/>
            <person name="Riedel T."/>
            <person name="Sproer C."/>
            <person name="Overmann J."/>
        </authorList>
    </citation>
    <scope>NUCLEOTIDE SEQUENCE [LARGE SCALE GENOMIC DNA]</scope>
    <source>
        <strain evidence="3">DSM 100886 HEG_-6_39</strain>
    </source>
</reference>
<dbReference type="InterPro" id="IPR036388">
    <property type="entry name" value="WH-like_DNA-bd_sf"/>
</dbReference>
<name>A0A143PK70_LUTPR</name>
<dbReference type="Proteomes" id="UP000076079">
    <property type="component" value="Chromosome"/>
</dbReference>
<evidence type="ECO:0000313" key="2">
    <source>
        <dbReference type="EMBL" id="AMY08881.1"/>
    </source>
</evidence>
<gene>
    <name evidence="2" type="ORF">LuPra_02087</name>
</gene>